<dbReference type="EMBL" id="GDID01007445">
    <property type="protein sequence ID" value="JAP89161.1"/>
    <property type="molecule type" value="Transcribed_RNA"/>
</dbReference>
<evidence type="ECO:0000313" key="1">
    <source>
        <dbReference type="EMBL" id="JAP89161.1"/>
    </source>
</evidence>
<gene>
    <name evidence="1" type="ORF">TPC1_31344</name>
</gene>
<feature type="non-terminal residue" evidence="1">
    <location>
        <position position="375"/>
    </location>
</feature>
<dbReference type="AlphaFoldDB" id="A0A146K0G4"/>
<feature type="non-terminal residue" evidence="1">
    <location>
        <position position="1"/>
    </location>
</feature>
<reference evidence="1" key="1">
    <citation type="submission" date="2015-07" db="EMBL/GenBank/DDBJ databases">
        <title>Adaptation to a free-living lifestyle via gene acquisitions in the diplomonad Trepomonas sp. PC1.</title>
        <authorList>
            <person name="Xu F."/>
            <person name="Jerlstrom-Hultqvist J."/>
            <person name="Kolisko M."/>
            <person name="Simpson A.G.B."/>
            <person name="Roger A.J."/>
            <person name="Svard S.G."/>
            <person name="Andersson J.O."/>
        </authorList>
    </citation>
    <scope>NUCLEOTIDE SEQUENCE</scope>
    <source>
        <strain evidence="1">PC1</strain>
    </source>
</reference>
<sequence length="375" mass="44140">NQHSLQQYNIEYFPKYLLTEKDTEEYYEQQDLVIENQQKFLPLQSQDRIFCFKHYMFVFISHALYQIDFLDVKMIYNLGNLSEGIFRCGTHSKGLLMTDEKQFFIFNGKNIEKVDLLLNQQRLSALLNTEETAIVSYCNNCIVKARVQQTVQIFQVSDDFTLNMIYESQFSLYGLYISSSIIIFQENANYIAVDLTTSPASIKQLHQFSEMEIKFSEILEPQGYEFSDDLCAVCVEDLNLYKLRRSQMWEKWGKIHQVPKIKYFNIKSILKTVKNEQCTNQISVNFLGNKKLISCLKYSFEHEKDYFICSLHDINYQIRKEKRSSNIVVLFEDVVENLEVFKKKNVLFVCQNEPVGLFQNLEILGPVKQCSSLEE</sequence>
<proteinExistence type="predicted"/>
<name>A0A146K0G4_9EUKA</name>
<accession>A0A146K0G4</accession>
<protein>
    <submittedName>
        <fullName evidence="1">Uncharacterized protein</fullName>
    </submittedName>
</protein>
<organism evidence="1">
    <name type="scientific">Trepomonas sp. PC1</name>
    <dbReference type="NCBI Taxonomy" id="1076344"/>
    <lineage>
        <taxon>Eukaryota</taxon>
        <taxon>Metamonada</taxon>
        <taxon>Diplomonadida</taxon>
        <taxon>Hexamitidae</taxon>
        <taxon>Hexamitinae</taxon>
        <taxon>Trepomonas</taxon>
    </lineage>
</organism>